<dbReference type="Proteomes" id="UP001196413">
    <property type="component" value="Unassembled WGS sequence"/>
</dbReference>
<name>A0AAD5R988_PARTN</name>
<organism evidence="1 2">
    <name type="scientific">Parelaphostrongylus tenuis</name>
    <name type="common">Meningeal worm</name>
    <dbReference type="NCBI Taxonomy" id="148309"/>
    <lineage>
        <taxon>Eukaryota</taxon>
        <taxon>Metazoa</taxon>
        <taxon>Ecdysozoa</taxon>
        <taxon>Nematoda</taxon>
        <taxon>Chromadorea</taxon>
        <taxon>Rhabditida</taxon>
        <taxon>Rhabditina</taxon>
        <taxon>Rhabditomorpha</taxon>
        <taxon>Strongyloidea</taxon>
        <taxon>Metastrongylidae</taxon>
        <taxon>Parelaphostrongylus</taxon>
    </lineage>
</organism>
<reference evidence="1" key="1">
    <citation type="submission" date="2021-06" db="EMBL/GenBank/DDBJ databases">
        <title>Parelaphostrongylus tenuis whole genome reference sequence.</title>
        <authorList>
            <person name="Garwood T.J."/>
            <person name="Larsen P.A."/>
            <person name="Fountain-Jones N.M."/>
            <person name="Garbe J.R."/>
            <person name="Macchietto M.G."/>
            <person name="Kania S.A."/>
            <person name="Gerhold R.W."/>
            <person name="Richards J.E."/>
            <person name="Wolf T.M."/>
        </authorList>
    </citation>
    <scope>NUCLEOTIDE SEQUENCE</scope>
    <source>
        <strain evidence="1">MNPRO001-30</strain>
        <tissue evidence="1">Meninges</tissue>
    </source>
</reference>
<accession>A0AAD5R988</accession>
<sequence length="162" mass="18452">MEKTSACSNSTLTSVCNKETVRMVRVGSATCRASPDISLATQPQISLQLNIPYFSTLFNSPWPYLGVSKAFIREHLRDNHVLLQRNNTLFCPSSQFNMQISEIPALDCLLAFIVPKVFNRSAYRLNRSSGYLINGVQWWLSRFFDFETAKLKDPHVLQAFNL</sequence>
<gene>
    <name evidence="1" type="ORF">KIN20_034039</name>
</gene>
<protein>
    <submittedName>
        <fullName evidence="1">Uncharacterized protein</fullName>
    </submittedName>
</protein>
<proteinExistence type="predicted"/>
<evidence type="ECO:0000313" key="1">
    <source>
        <dbReference type="EMBL" id="KAJ1371987.1"/>
    </source>
</evidence>
<dbReference type="EMBL" id="JAHQIW010007074">
    <property type="protein sequence ID" value="KAJ1371987.1"/>
    <property type="molecule type" value="Genomic_DNA"/>
</dbReference>
<keyword evidence="2" id="KW-1185">Reference proteome</keyword>
<dbReference type="AlphaFoldDB" id="A0AAD5R988"/>
<comment type="caution">
    <text evidence="1">The sequence shown here is derived from an EMBL/GenBank/DDBJ whole genome shotgun (WGS) entry which is preliminary data.</text>
</comment>
<evidence type="ECO:0000313" key="2">
    <source>
        <dbReference type="Proteomes" id="UP001196413"/>
    </source>
</evidence>